<gene>
    <name evidence="1" type="ORF">H9624_13965</name>
</gene>
<reference evidence="1 2" key="1">
    <citation type="submission" date="2020-08" db="EMBL/GenBank/DDBJ databases">
        <title>A Genomic Blueprint of the Chicken Gut Microbiome.</title>
        <authorList>
            <person name="Gilroy R."/>
            <person name="Ravi A."/>
            <person name="Getino M."/>
            <person name="Pursley I."/>
            <person name="Horton D.L."/>
            <person name="Alikhan N.-F."/>
            <person name="Baker D."/>
            <person name="Gharbi K."/>
            <person name="Hall N."/>
            <person name="Watson M."/>
            <person name="Adriaenssens E.M."/>
            <person name="Foster-Nyarko E."/>
            <person name="Jarju S."/>
            <person name="Secka A."/>
            <person name="Antonio M."/>
            <person name="Oren A."/>
            <person name="Chaudhuri R."/>
            <person name="La Ragione R.M."/>
            <person name="Hildebrand F."/>
            <person name="Pallen M.J."/>
        </authorList>
    </citation>
    <scope>NUCLEOTIDE SEQUENCE [LARGE SCALE GENOMIC DNA]</scope>
    <source>
        <strain evidence="1 2">Sa1BUA1</strain>
    </source>
</reference>
<keyword evidence="2" id="KW-1185">Reference proteome</keyword>
<name>A0ABR8Z528_9MICO</name>
<comment type="caution">
    <text evidence="1">The sequence shown here is derived from an EMBL/GenBank/DDBJ whole genome shotgun (WGS) entry which is preliminary data.</text>
</comment>
<dbReference type="Proteomes" id="UP000661894">
    <property type="component" value="Unassembled WGS sequence"/>
</dbReference>
<dbReference type="EMBL" id="JACSPO010000011">
    <property type="protein sequence ID" value="MBD8063427.1"/>
    <property type="molecule type" value="Genomic_DNA"/>
</dbReference>
<evidence type="ECO:0000313" key="2">
    <source>
        <dbReference type="Proteomes" id="UP000661894"/>
    </source>
</evidence>
<dbReference type="RefSeq" id="WP_251840528.1">
    <property type="nucleotide sequence ID" value="NZ_JACSPO010000011.1"/>
</dbReference>
<organism evidence="1 2">
    <name type="scientific">Oceanitalea stevensii</name>
    <dbReference type="NCBI Taxonomy" id="2763072"/>
    <lineage>
        <taxon>Bacteria</taxon>
        <taxon>Bacillati</taxon>
        <taxon>Actinomycetota</taxon>
        <taxon>Actinomycetes</taxon>
        <taxon>Micrococcales</taxon>
        <taxon>Bogoriellaceae</taxon>
        <taxon>Georgenia</taxon>
    </lineage>
</organism>
<protein>
    <submittedName>
        <fullName evidence="1">Uncharacterized protein</fullName>
    </submittedName>
</protein>
<accession>A0ABR8Z528</accession>
<evidence type="ECO:0000313" key="1">
    <source>
        <dbReference type="EMBL" id="MBD8063427.1"/>
    </source>
</evidence>
<proteinExistence type="predicted"/>
<sequence>MSSVMIGDMSASAMGMPLADYVHLQRRPATRVLRGRRGRWAGIGPRAVVRNASLPRA</sequence>